<dbReference type="PROSITE" id="PS00356">
    <property type="entry name" value="HTH_LACI_1"/>
    <property type="match status" value="1"/>
</dbReference>
<accession>A0A543C1A5</accession>
<proteinExistence type="predicted"/>
<feature type="compositionally biased region" description="Gly residues" evidence="4">
    <location>
        <begin position="177"/>
        <end position="193"/>
    </location>
</feature>
<dbReference type="PRINTS" id="PR00036">
    <property type="entry name" value="HTHLACI"/>
</dbReference>
<dbReference type="InterPro" id="IPR010982">
    <property type="entry name" value="Lambda_DNA-bd_dom_sf"/>
</dbReference>
<evidence type="ECO:0000259" key="5">
    <source>
        <dbReference type="PROSITE" id="PS50932"/>
    </source>
</evidence>
<dbReference type="GO" id="GO:0000976">
    <property type="term" value="F:transcription cis-regulatory region binding"/>
    <property type="evidence" value="ECO:0007669"/>
    <property type="project" value="TreeGrafter"/>
</dbReference>
<dbReference type="Gene3D" id="3.40.50.2300">
    <property type="match status" value="2"/>
</dbReference>
<keyword evidence="7" id="KW-1185">Reference proteome</keyword>
<dbReference type="Gene3D" id="1.10.260.40">
    <property type="entry name" value="lambda repressor-like DNA-binding domains"/>
    <property type="match status" value="1"/>
</dbReference>
<evidence type="ECO:0000313" key="7">
    <source>
        <dbReference type="Proteomes" id="UP000316096"/>
    </source>
</evidence>
<evidence type="ECO:0000313" key="6">
    <source>
        <dbReference type="EMBL" id="TQL90865.1"/>
    </source>
</evidence>
<feature type="compositionally biased region" description="Gly residues" evidence="4">
    <location>
        <begin position="80"/>
        <end position="91"/>
    </location>
</feature>
<dbReference type="PROSITE" id="PS50932">
    <property type="entry name" value="HTH_LACI_2"/>
    <property type="match status" value="1"/>
</dbReference>
<dbReference type="SUPFAM" id="SSF53822">
    <property type="entry name" value="Periplasmic binding protein-like I"/>
    <property type="match status" value="1"/>
</dbReference>
<dbReference type="InterPro" id="IPR000843">
    <property type="entry name" value="HTH_LacI"/>
</dbReference>
<dbReference type="SMART" id="SM00354">
    <property type="entry name" value="HTH_LACI"/>
    <property type="match status" value="1"/>
</dbReference>
<dbReference type="GO" id="GO:0003700">
    <property type="term" value="F:DNA-binding transcription factor activity"/>
    <property type="evidence" value="ECO:0007669"/>
    <property type="project" value="TreeGrafter"/>
</dbReference>
<feature type="compositionally biased region" description="Gly residues" evidence="4">
    <location>
        <begin position="44"/>
        <end position="55"/>
    </location>
</feature>
<organism evidence="6 7">
    <name type="scientific">Actinoallomurus bryophytorum</name>
    <dbReference type="NCBI Taxonomy" id="1490222"/>
    <lineage>
        <taxon>Bacteria</taxon>
        <taxon>Bacillati</taxon>
        <taxon>Actinomycetota</taxon>
        <taxon>Actinomycetes</taxon>
        <taxon>Streptosporangiales</taxon>
        <taxon>Thermomonosporaceae</taxon>
        <taxon>Actinoallomurus</taxon>
    </lineage>
</organism>
<feature type="region of interest" description="Disordered" evidence="4">
    <location>
        <begin position="1"/>
        <end position="94"/>
    </location>
</feature>
<dbReference type="Pfam" id="PF13377">
    <property type="entry name" value="Peripla_BP_3"/>
    <property type="match status" value="1"/>
</dbReference>
<evidence type="ECO:0000256" key="4">
    <source>
        <dbReference type="SAM" id="MobiDB-lite"/>
    </source>
</evidence>
<evidence type="ECO:0000256" key="2">
    <source>
        <dbReference type="ARBA" id="ARBA00023125"/>
    </source>
</evidence>
<dbReference type="InterPro" id="IPR046335">
    <property type="entry name" value="LacI/GalR-like_sensor"/>
</dbReference>
<dbReference type="Pfam" id="PF00356">
    <property type="entry name" value="LacI"/>
    <property type="match status" value="1"/>
</dbReference>
<feature type="region of interest" description="Disordered" evidence="4">
    <location>
        <begin position="144"/>
        <end position="201"/>
    </location>
</feature>
<dbReference type="RefSeq" id="WP_246122849.1">
    <property type="nucleotide sequence ID" value="NZ_VFOZ01000002.1"/>
</dbReference>
<sequence>MPGKGEEEAPGSGAEMPDEGVERAPQEGAAASGTGSVGQEWVSGGAGAGGAGSGSAGQERVLGEAAAAGSGAVGREWVSGGAGAGGAGSGSAGQERVLGEAAAAGSGAVGREWVSGGAGAGGAGSGSAGQERVLGEAAAAGSGAVGREWVSGEPGAAGTGSGSAGEERVPGETEPGPGAGPGEAGQAGAGAGPPGRSVRRSATMRDVARRAGVGLATVSRVINGKPGVAPELVRRVTETARALGYRHDVTASSLRRADRRTATIALVLEDVANPFSSVLHRAVEDAARDEEILVLAGSSDEDPDRERELIDAFTMRRVDGLIVLPTGRTDEQLAAVRRQGTPVVCADRLVEIDRVDTVTVDNRDGTWAAVRRLRALGHRRIAFLGDLDAIWTARQRYAGYAGAQAEAGETVEDRLVHRDLHGAEEARAVTARLLAAGDPPTAVFAAQNLLTIGARRALQDAGRQDQVALIGFDDFPVADMLAPGISVVSQDPARVGRTAAHLLLGRLRGGDDDLPARHAVVPTRYIARGSGEIRPGR</sequence>
<keyword evidence="3" id="KW-0804">Transcription</keyword>
<dbReference type="InterPro" id="IPR028082">
    <property type="entry name" value="Peripla_BP_I"/>
</dbReference>
<evidence type="ECO:0000256" key="3">
    <source>
        <dbReference type="ARBA" id="ARBA00023163"/>
    </source>
</evidence>
<feature type="compositionally biased region" description="Low complexity" evidence="4">
    <location>
        <begin position="144"/>
        <end position="154"/>
    </location>
</feature>
<keyword evidence="2 6" id="KW-0238">DNA-binding</keyword>
<gene>
    <name evidence="6" type="ORF">FB559_8180</name>
</gene>
<protein>
    <submittedName>
        <fullName evidence="6">DNA-binding LacI/PurR family transcriptional regulator</fullName>
    </submittedName>
</protein>
<dbReference type="PANTHER" id="PTHR30146">
    <property type="entry name" value="LACI-RELATED TRANSCRIPTIONAL REPRESSOR"/>
    <property type="match status" value="1"/>
</dbReference>
<dbReference type="SUPFAM" id="SSF47413">
    <property type="entry name" value="lambda repressor-like DNA-binding domains"/>
    <property type="match status" value="1"/>
</dbReference>
<comment type="caution">
    <text evidence="6">The sequence shown here is derived from an EMBL/GenBank/DDBJ whole genome shotgun (WGS) entry which is preliminary data.</text>
</comment>
<feature type="compositionally biased region" description="Low complexity" evidence="4">
    <location>
        <begin position="63"/>
        <end position="74"/>
    </location>
</feature>
<dbReference type="AlphaFoldDB" id="A0A543C1A5"/>
<dbReference type="CDD" id="cd01392">
    <property type="entry name" value="HTH_LacI"/>
    <property type="match status" value="1"/>
</dbReference>
<dbReference type="Proteomes" id="UP000316096">
    <property type="component" value="Unassembled WGS sequence"/>
</dbReference>
<evidence type="ECO:0000256" key="1">
    <source>
        <dbReference type="ARBA" id="ARBA00023015"/>
    </source>
</evidence>
<dbReference type="EMBL" id="VFOZ01000002">
    <property type="protein sequence ID" value="TQL90865.1"/>
    <property type="molecule type" value="Genomic_DNA"/>
</dbReference>
<keyword evidence="1" id="KW-0805">Transcription regulation</keyword>
<feature type="domain" description="HTH lacI-type" evidence="5">
    <location>
        <begin position="202"/>
        <end position="256"/>
    </location>
</feature>
<name>A0A543C1A5_9ACTN</name>
<dbReference type="PANTHER" id="PTHR30146:SF109">
    <property type="entry name" value="HTH-TYPE TRANSCRIPTIONAL REGULATOR GALS"/>
    <property type="match status" value="1"/>
</dbReference>
<reference evidence="6 7" key="1">
    <citation type="submission" date="2019-06" db="EMBL/GenBank/DDBJ databases">
        <title>Sequencing the genomes of 1000 actinobacteria strains.</title>
        <authorList>
            <person name="Klenk H.-P."/>
        </authorList>
    </citation>
    <scope>NUCLEOTIDE SEQUENCE [LARGE SCALE GENOMIC DNA]</scope>
    <source>
        <strain evidence="6 7">DSM 102200</strain>
    </source>
</reference>
<dbReference type="CDD" id="cd06267">
    <property type="entry name" value="PBP1_LacI_sugar_binding-like"/>
    <property type="match status" value="1"/>
</dbReference>